<feature type="compositionally biased region" description="Pro residues" evidence="4">
    <location>
        <begin position="135"/>
        <end position="145"/>
    </location>
</feature>
<evidence type="ECO:0000256" key="2">
    <source>
        <dbReference type="ARBA" id="ARBA00023008"/>
    </source>
</evidence>
<accession>A0A9W7HVA2</accession>
<dbReference type="GO" id="GO:0005886">
    <property type="term" value="C:plasma membrane"/>
    <property type="evidence" value="ECO:0007669"/>
    <property type="project" value="TreeGrafter"/>
</dbReference>
<dbReference type="PANTHER" id="PTHR33021">
    <property type="entry name" value="BLUE COPPER PROTEIN"/>
    <property type="match status" value="1"/>
</dbReference>
<dbReference type="PROSITE" id="PS51485">
    <property type="entry name" value="PHYTOCYANIN"/>
    <property type="match status" value="1"/>
</dbReference>
<dbReference type="InterPro" id="IPR003245">
    <property type="entry name" value="Phytocyanin_dom"/>
</dbReference>
<keyword evidence="1" id="KW-0479">Metal-binding</keyword>
<dbReference type="OrthoDB" id="5421909at2759"/>
<dbReference type="Gene3D" id="2.60.40.420">
    <property type="entry name" value="Cupredoxins - blue copper proteins"/>
    <property type="match status" value="1"/>
</dbReference>
<keyword evidence="8" id="KW-1185">Reference proteome</keyword>
<feature type="signal peptide" evidence="5">
    <location>
        <begin position="1"/>
        <end position="24"/>
    </location>
</feature>
<dbReference type="InterPro" id="IPR028871">
    <property type="entry name" value="BlueCu_1_BS"/>
</dbReference>
<protein>
    <recommendedName>
        <fullName evidence="6">Phytocyanin domain-containing protein</fullName>
    </recommendedName>
</protein>
<sequence length="188" mass="19477">MVGKINMAAFFIVLAANLLQTTYGATYTVGDSTGWTIPTGNTEFYDNWADNTNFAVGDVLVFNFTTGRHDVAEVTEAAYDACNAASPISTLSTGPARVTLNRTGDYHFICAFPSHCSAGQKLSIEVRNSTAPTPRQNPSPTPTTPATPGTPTAAAPGPSSVPGANSASSLVANLSPVFLMSVALALLC</sequence>
<evidence type="ECO:0000256" key="5">
    <source>
        <dbReference type="SAM" id="SignalP"/>
    </source>
</evidence>
<evidence type="ECO:0000256" key="1">
    <source>
        <dbReference type="ARBA" id="ARBA00022723"/>
    </source>
</evidence>
<dbReference type="CDD" id="cd13920">
    <property type="entry name" value="Stellacyanin"/>
    <property type="match status" value="1"/>
</dbReference>
<dbReference type="FunFam" id="2.60.40.420:FF:000003">
    <property type="entry name" value="Blue copper"/>
    <property type="match status" value="1"/>
</dbReference>
<reference evidence="7" key="1">
    <citation type="submission" date="2023-05" db="EMBL/GenBank/DDBJ databases">
        <title>Genome and transcriptome analyses reveal genes involved in the formation of fine ridges on petal epidermal cells in Hibiscus trionum.</title>
        <authorList>
            <person name="Koshimizu S."/>
            <person name="Masuda S."/>
            <person name="Ishii T."/>
            <person name="Shirasu K."/>
            <person name="Hoshino A."/>
            <person name="Arita M."/>
        </authorList>
    </citation>
    <scope>NUCLEOTIDE SEQUENCE</scope>
    <source>
        <strain evidence="7">Hamamatsu line</strain>
    </source>
</reference>
<gene>
    <name evidence="7" type="ORF">HRI_002095700</name>
</gene>
<dbReference type="AlphaFoldDB" id="A0A9W7HVA2"/>
<evidence type="ECO:0000313" key="7">
    <source>
        <dbReference type="EMBL" id="GMI84264.1"/>
    </source>
</evidence>
<feature type="chain" id="PRO_5040863768" description="Phytocyanin domain-containing protein" evidence="5">
    <location>
        <begin position="25"/>
        <end position="188"/>
    </location>
</feature>
<proteinExistence type="predicted"/>
<dbReference type="InterPro" id="IPR008972">
    <property type="entry name" value="Cupredoxin"/>
</dbReference>
<evidence type="ECO:0000256" key="4">
    <source>
        <dbReference type="SAM" id="MobiDB-lite"/>
    </source>
</evidence>
<comment type="caution">
    <text evidence="7">The sequence shown here is derived from an EMBL/GenBank/DDBJ whole genome shotgun (WGS) entry which is preliminary data.</text>
</comment>
<evidence type="ECO:0000259" key="6">
    <source>
        <dbReference type="PROSITE" id="PS51485"/>
    </source>
</evidence>
<dbReference type="Pfam" id="PF02298">
    <property type="entry name" value="Cu_bind_like"/>
    <property type="match status" value="1"/>
</dbReference>
<evidence type="ECO:0000256" key="3">
    <source>
        <dbReference type="ARBA" id="ARBA00023180"/>
    </source>
</evidence>
<keyword evidence="3" id="KW-0325">Glycoprotein</keyword>
<keyword evidence="2" id="KW-0186">Copper</keyword>
<keyword evidence="5" id="KW-0732">Signal</keyword>
<name>A0A9W7HVA2_HIBTR</name>
<dbReference type="SUPFAM" id="SSF49503">
    <property type="entry name" value="Cupredoxins"/>
    <property type="match status" value="1"/>
</dbReference>
<feature type="domain" description="Phytocyanin" evidence="6">
    <location>
        <begin position="25"/>
        <end position="128"/>
    </location>
</feature>
<feature type="compositionally biased region" description="Low complexity" evidence="4">
    <location>
        <begin position="146"/>
        <end position="166"/>
    </location>
</feature>
<evidence type="ECO:0000313" key="8">
    <source>
        <dbReference type="Proteomes" id="UP001165190"/>
    </source>
</evidence>
<feature type="region of interest" description="Disordered" evidence="4">
    <location>
        <begin position="129"/>
        <end position="166"/>
    </location>
</feature>
<dbReference type="GO" id="GO:0046872">
    <property type="term" value="F:metal ion binding"/>
    <property type="evidence" value="ECO:0007669"/>
    <property type="project" value="UniProtKB-KW"/>
</dbReference>
<dbReference type="PROSITE" id="PS00196">
    <property type="entry name" value="COPPER_BLUE"/>
    <property type="match status" value="1"/>
</dbReference>
<dbReference type="PANTHER" id="PTHR33021:SF496">
    <property type="entry name" value="OS08G0482700 PROTEIN"/>
    <property type="match status" value="1"/>
</dbReference>
<dbReference type="GO" id="GO:0009055">
    <property type="term" value="F:electron transfer activity"/>
    <property type="evidence" value="ECO:0007669"/>
    <property type="project" value="InterPro"/>
</dbReference>
<dbReference type="Proteomes" id="UP001165190">
    <property type="component" value="Unassembled WGS sequence"/>
</dbReference>
<dbReference type="EMBL" id="BSYR01000020">
    <property type="protein sequence ID" value="GMI84264.1"/>
    <property type="molecule type" value="Genomic_DNA"/>
</dbReference>
<dbReference type="InterPro" id="IPR039391">
    <property type="entry name" value="Phytocyanin-like"/>
</dbReference>
<organism evidence="7 8">
    <name type="scientific">Hibiscus trionum</name>
    <name type="common">Flower of an hour</name>
    <dbReference type="NCBI Taxonomy" id="183268"/>
    <lineage>
        <taxon>Eukaryota</taxon>
        <taxon>Viridiplantae</taxon>
        <taxon>Streptophyta</taxon>
        <taxon>Embryophyta</taxon>
        <taxon>Tracheophyta</taxon>
        <taxon>Spermatophyta</taxon>
        <taxon>Magnoliopsida</taxon>
        <taxon>eudicotyledons</taxon>
        <taxon>Gunneridae</taxon>
        <taxon>Pentapetalae</taxon>
        <taxon>rosids</taxon>
        <taxon>malvids</taxon>
        <taxon>Malvales</taxon>
        <taxon>Malvaceae</taxon>
        <taxon>Malvoideae</taxon>
        <taxon>Hibiscus</taxon>
    </lineage>
</organism>